<dbReference type="SUPFAM" id="SSF51905">
    <property type="entry name" value="FAD/NAD(P)-binding domain"/>
    <property type="match status" value="1"/>
</dbReference>
<comment type="caution">
    <text evidence="8">The sequence shown here is derived from an EMBL/GenBank/DDBJ whole genome shotgun (WGS) entry which is preliminary data.</text>
</comment>
<dbReference type="InterPro" id="IPR036188">
    <property type="entry name" value="FAD/NAD-bd_sf"/>
</dbReference>
<keyword evidence="9" id="KW-1185">Reference proteome</keyword>
<keyword evidence="4" id="KW-0274">FAD</keyword>
<dbReference type="Gene3D" id="3.30.9.10">
    <property type="entry name" value="D-Amino Acid Oxidase, subunit A, domain 2"/>
    <property type="match status" value="1"/>
</dbReference>
<comment type="catalytic activity">
    <reaction evidence="6">
        <text>a quinone + sn-glycerol 3-phosphate = dihydroxyacetone phosphate + a quinol</text>
        <dbReference type="Rhea" id="RHEA:18977"/>
        <dbReference type="ChEBI" id="CHEBI:24646"/>
        <dbReference type="ChEBI" id="CHEBI:57597"/>
        <dbReference type="ChEBI" id="CHEBI:57642"/>
        <dbReference type="ChEBI" id="CHEBI:132124"/>
        <dbReference type="EC" id="1.1.5.3"/>
    </reaction>
</comment>
<dbReference type="Proteomes" id="UP000297737">
    <property type="component" value="Unassembled WGS sequence"/>
</dbReference>
<dbReference type="Pfam" id="PF01266">
    <property type="entry name" value="DAO"/>
    <property type="match status" value="1"/>
</dbReference>
<dbReference type="Gene3D" id="6.10.250.1890">
    <property type="match status" value="1"/>
</dbReference>
<keyword evidence="5 6" id="KW-0560">Oxidoreductase</keyword>
<comment type="cofactor">
    <cofactor evidence="1 6">
        <name>FAD</name>
        <dbReference type="ChEBI" id="CHEBI:57692"/>
    </cofactor>
</comment>
<dbReference type="GO" id="GO:0009331">
    <property type="term" value="C:glycerol-3-phosphate dehydrogenase (FAD) complex"/>
    <property type="evidence" value="ECO:0007669"/>
    <property type="project" value="UniProtKB-UniRule"/>
</dbReference>
<feature type="domain" description="FAD dependent oxidoreductase" evidence="7">
    <location>
        <begin position="9"/>
        <end position="355"/>
    </location>
</feature>
<dbReference type="Gene3D" id="3.50.50.60">
    <property type="entry name" value="FAD/NAD(P)-binding domain"/>
    <property type="match status" value="1"/>
</dbReference>
<accession>A0A4Y9ESS9</accession>
<dbReference type="GO" id="GO:0004368">
    <property type="term" value="F:glycerol-3-phosphate dehydrogenase (quinone) activity"/>
    <property type="evidence" value="ECO:0007669"/>
    <property type="project" value="UniProtKB-EC"/>
</dbReference>
<dbReference type="OrthoDB" id="9766796at2"/>
<dbReference type="InterPro" id="IPR000447">
    <property type="entry name" value="G3P_DH_FAD-dep"/>
</dbReference>
<dbReference type="RefSeq" id="WP_135245093.1">
    <property type="nucleotide sequence ID" value="NZ_SIHO01000001.1"/>
</dbReference>
<evidence type="ECO:0000256" key="5">
    <source>
        <dbReference type="ARBA" id="ARBA00023002"/>
    </source>
</evidence>
<evidence type="ECO:0000313" key="8">
    <source>
        <dbReference type="EMBL" id="TFU06370.1"/>
    </source>
</evidence>
<dbReference type="InterPro" id="IPR006076">
    <property type="entry name" value="FAD-dep_OxRdtase"/>
</dbReference>
<sequence length="512" mass="56284">MASRSDIFDLLIIGGGINGAGIARDASGRGLKVALVEAGDFGGATSSASTKLIHGGLRYLEFYEFGLVRKALKEREVLLDIAPHISWPQSFVLPSAPERPDWKLRAGLFLYDHLARRKVVPGSNRIDLRQDRAGRALESHYTHAFRYWDGWVDDARLVIANIADAAARGAFVRSRTRVTGTLWDGSGWTVALSDGSSLRAKTIVNTAGPWAEEVARSVMGRNDAPSLRLVQGSHIVTRRVHLGRDAFMLQQPDGRIIFVLPYEHDFSLIGTTERSIDMPAAAHITDEESDYLIAAVNRYLARPLTLDDIVHRFSGVRPLILEEGKADRETSRDYSLVSHDGVSALTVVGGKITTYRVLAEDVLEKLAPKSKRWTATAPLPGGDVERFAGETGQAAFTRWMDNLVTAQENYDPRLVRRLARTIGTGAETLLNGGLGENFGGIFEAELEWFKTLEWATTAEDVLWRRTKLGLHLDDAAKARVAAWFGEAPPAAEALPKSRKATRGHRFAVPGDD</sequence>
<dbReference type="PANTHER" id="PTHR11985">
    <property type="entry name" value="GLYCEROL-3-PHOSPHATE DEHYDROGENASE"/>
    <property type="match status" value="1"/>
</dbReference>
<dbReference type="EMBL" id="SIHO01000001">
    <property type="protein sequence ID" value="TFU06370.1"/>
    <property type="molecule type" value="Genomic_DNA"/>
</dbReference>
<evidence type="ECO:0000256" key="1">
    <source>
        <dbReference type="ARBA" id="ARBA00001974"/>
    </source>
</evidence>
<protein>
    <recommendedName>
        <fullName evidence="6">Glycerol-3-phosphate dehydrogenase</fullName>
        <ecNumber evidence="6">1.1.5.3</ecNumber>
    </recommendedName>
</protein>
<evidence type="ECO:0000313" key="9">
    <source>
        <dbReference type="Proteomes" id="UP000297737"/>
    </source>
</evidence>
<comment type="similarity">
    <text evidence="2 6">Belongs to the FAD-dependent glycerol-3-phosphate dehydrogenase family.</text>
</comment>
<evidence type="ECO:0000256" key="6">
    <source>
        <dbReference type="RuleBase" id="RU361217"/>
    </source>
</evidence>
<reference evidence="8 9" key="1">
    <citation type="submission" date="2019-02" db="EMBL/GenBank/DDBJ databases">
        <title>Polymorphobacter sp. isolated from the lake at the Tibet of China.</title>
        <authorList>
            <person name="Li A."/>
        </authorList>
    </citation>
    <scope>NUCLEOTIDE SEQUENCE [LARGE SCALE GENOMIC DNA]</scope>
    <source>
        <strain evidence="8 9">DJ1R-1</strain>
    </source>
</reference>
<dbReference type="PROSITE" id="PS00978">
    <property type="entry name" value="FAD_G3PDH_2"/>
    <property type="match status" value="1"/>
</dbReference>
<dbReference type="PANTHER" id="PTHR11985:SF15">
    <property type="entry name" value="GLYCEROL-3-PHOSPHATE DEHYDROGENASE, MITOCHONDRIAL"/>
    <property type="match status" value="1"/>
</dbReference>
<evidence type="ECO:0000256" key="2">
    <source>
        <dbReference type="ARBA" id="ARBA00007330"/>
    </source>
</evidence>
<keyword evidence="3 6" id="KW-0285">Flavoprotein</keyword>
<dbReference type="NCBIfam" id="NF009906">
    <property type="entry name" value="PRK13369.1"/>
    <property type="match status" value="1"/>
</dbReference>
<organism evidence="8 9">
    <name type="scientific">Glacieibacterium arshaanense</name>
    <dbReference type="NCBI Taxonomy" id="2511025"/>
    <lineage>
        <taxon>Bacteria</taxon>
        <taxon>Pseudomonadati</taxon>
        <taxon>Pseudomonadota</taxon>
        <taxon>Alphaproteobacteria</taxon>
        <taxon>Sphingomonadales</taxon>
        <taxon>Sphingosinicellaceae</taxon>
        <taxon>Glacieibacterium</taxon>
    </lineage>
</organism>
<evidence type="ECO:0000256" key="3">
    <source>
        <dbReference type="ARBA" id="ARBA00022630"/>
    </source>
</evidence>
<evidence type="ECO:0000259" key="7">
    <source>
        <dbReference type="Pfam" id="PF01266"/>
    </source>
</evidence>
<evidence type="ECO:0000256" key="4">
    <source>
        <dbReference type="ARBA" id="ARBA00022827"/>
    </source>
</evidence>
<dbReference type="GO" id="GO:0046168">
    <property type="term" value="P:glycerol-3-phosphate catabolic process"/>
    <property type="evidence" value="ECO:0007669"/>
    <property type="project" value="TreeGrafter"/>
</dbReference>
<proteinExistence type="inferred from homology"/>
<dbReference type="PRINTS" id="PR01001">
    <property type="entry name" value="FADG3PDH"/>
</dbReference>
<name>A0A4Y9ESS9_9SPHN</name>
<gene>
    <name evidence="8" type="ORF">EUV02_05100</name>
</gene>
<dbReference type="PROSITE" id="PS00977">
    <property type="entry name" value="FAD_G3PDH_1"/>
    <property type="match status" value="1"/>
</dbReference>
<dbReference type="EC" id="1.1.5.3" evidence="6"/>
<dbReference type="NCBIfam" id="NF008899">
    <property type="entry name" value="PRK12266.1"/>
    <property type="match status" value="1"/>
</dbReference>
<dbReference type="AlphaFoldDB" id="A0A4Y9ESS9"/>